<protein>
    <submittedName>
        <fullName evidence="2">Uncharacterized protein</fullName>
    </submittedName>
</protein>
<dbReference type="RefSeq" id="WP_060192403.1">
    <property type="nucleotide sequence ID" value="NZ_LPHD01000049.1"/>
</dbReference>
<proteinExistence type="predicted"/>
<comment type="caution">
    <text evidence="2">The sequence shown here is derived from an EMBL/GenBank/DDBJ whole genome shotgun (WGS) entry which is preliminary data.</text>
</comment>
<gene>
    <name evidence="2" type="ORF">WL29_21855</name>
</gene>
<sequence length="337" mass="36857">MCAKPTANDSESDFNHNGDPVELDYLLSSDLPHAECTVDDEHDGAFPGPNIDTDLEGLDDVELDEEEAPAAPTPAKRGRPKAGTAQPAPATVDAQGKPLSVYQRLVDYGLLRKITDIVMAKVAIPWHLRADATQEVHATWATLTAKPEFQRNQLARYAYISGQHAALKLRRTIGAVVAIPGALFRTGRDSAFMEAIGAAVNPKDVEDYKDSLELSTEPMEDLQLSRVSDNFFQDRLGDLNLSAKQCLVARKALVERMAADDIAEELGMDLMYVERLLNQVTQKLLAKDGGVTPTKQARKGRKPVAEKAPKLARVKSADAEKPARRVVNRQKKLKVAA</sequence>
<feature type="region of interest" description="Disordered" evidence="1">
    <location>
        <begin position="291"/>
        <end position="337"/>
    </location>
</feature>
<dbReference type="EMBL" id="LPHD01000049">
    <property type="protein sequence ID" value="KWA84013.1"/>
    <property type="molecule type" value="Genomic_DNA"/>
</dbReference>
<feature type="region of interest" description="Disordered" evidence="1">
    <location>
        <begin position="1"/>
        <end position="92"/>
    </location>
</feature>
<feature type="compositionally biased region" description="Basic residues" evidence="1">
    <location>
        <begin position="324"/>
        <end position="337"/>
    </location>
</feature>
<evidence type="ECO:0000313" key="3">
    <source>
        <dbReference type="Proteomes" id="UP000060630"/>
    </source>
</evidence>
<reference evidence="2 3" key="1">
    <citation type="submission" date="2015-11" db="EMBL/GenBank/DDBJ databases">
        <title>Expanding the genomic diversity of Burkholderia species for the development of highly accurate diagnostics.</title>
        <authorList>
            <person name="Sahl J."/>
            <person name="Keim P."/>
            <person name="Wagner D."/>
        </authorList>
    </citation>
    <scope>NUCLEOTIDE SEQUENCE [LARGE SCALE GENOMIC DNA]</scope>
    <source>
        <strain evidence="2 3">MSMB2087WGS</strain>
    </source>
</reference>
<dbReference type="AlphaFoldDB" id="A0A106QBW3"/>
<feature type="compositionally biased region" description="Basic and acidic residues" evidence="1">
    <location>
        <begin position="303"/>
        <end position="323"/>
    </location>
</feature>
<organism evidence="2 3">
    <name type="scientific">Burkholderia ubonensis</name>
    <dbReference type="NCBI Taxonomy" id="101571"/>
    <lineage>
        <taxon>Bacteria</taxon>
        <taxon>Pseudomonadati</taxon>
        <taxon>Pseudomonadota</taxon>
        <taxon>Betaproteobacteria</taxon>
        <taxon>Burkholderiales</taxon>
        <taxon>Burkholderiaceae</taxon>
        <taxon>Burkholderia</taxon>
        <taxon>Burkholderia cepacia complex</taxon>
    </lineage>
</organism>
<name>A0A106QBW3_9BURK</name>
<dbReference type="Proteomes" id="UP000060630">
    <property type="component" value="Unassembled WGS sequence"/>
</dbReference>
<evidence type="ECO:0000256" key="1">
    <source>
        <dbReference type="SAM" id="MobiDB-lite"/>
    </source>
</evidence>
<accession>A0A106QBW3</accession>
<feature type="compositionally biased region" description="Acidic residues" evidence="1">
    <location>
        <begin position="53"/>
        <end position="68"/>
    </location>
</feature>
<evidence type="ECO:0000313" key="2">
    <source>
        <dbReference type="EMBL" id="KWA84013.1"/>
    </source>
</evidence>